<feature type="domain" description="EMI" evidence="5">
    <location>
        <begin position="1"/>
        <end position="58"/>
    </location>
</feature>
<proteinExistence type="predicted"/>
<evidence type="ECO:0000256" key="1">
    <source>
        <dbReference type="ARBA" id="ARBA00022729"/>
    </source>
</evidence>
<sequence>MVSCKVANGTETYTGKVAIGNRIQFMTMTRPRYVTSFKEVQETDYGCCPGFYGDNCDNSCFNCTQIHNLLSRVRTLEAKLLRSPSASLPPLDEPVIEMGLPDTSHVNGHPLNQGRGRGRSRSSSRGRGRASTSSRGRGRGSDRRSTSRREDDPRGDIDIVEEGGTDAYDVASARPTLATSQAGSGQCACPPGPPGPPGAPGRDGRDGNPGTPGLPGTPGIVTRGPGSGLGGETNYVAGPPGPPGLAGSPGPRGIPGHDGRPGPAGPPGRNGQDGTPGLQGPLGPPGPPGESIHGPKGSPGLDGLPGQLGPAGPRGLAGAIGPPGPRGEPGLNGIAGTPGQPGPKGEIGPVGAPGTQGRNGLPGAPGPVGPPGPPGPPGLPTPLIPARGFDQYIPDYAGALGEGHEGSGYGVAVDDDEYPLGIPGLPRPRGYPGPPGPKGQKGDPGRPGLPGTKGDRGFEGLRGPPDGADTLPIQELFQTVAHLRENLNLLDARVRILETELPKIIGLAGEESLLPGSPDAPYDPSSRVPKPVHNLTTTADEISRQVDRLNGLVNSALPTLDGAVSTSQQLPPPHRSGLTYPNEVNKIPGRGGGVRVSESQPLIPGSFTTSKIERPLTPEAQDTSLSYEDLNTVTEETEERDGLGYDYNFDYKNYDYDYYENGATRRKRQPDKINIENDVNVINGTVNSLQEGTEERSTSVNIKKHKRQNKPGSTTKTKKIQKQIASERPFRSKSHHNSSGVQADNKSGRTRRLNSPSKGKSYKMTPILRNLTTQEVFQDRMRSALRVQQPHKNVRRKDIHPLRGGFSRSQRSKRKSGFPFRSFVEDVTWI</sequence>
<feature type="compositionally biased region" description="Polar residues" evidence="4">
    <location>
        <begin position="620"/>
        <end position="634"/>
    </location>
</feature>
<comment type="caution">
    <text evidence="6">The sequence shown here is derived from an EMBL/GenBank/DDBJ whole genome shotgun (WGS) entry which is preliminary data.</text>
</comment>
<feature type="compositionally biased region" description="Basic and acidic residues" evidence="4">
    <location>
        <begin position="139"/>
        <end position="157"/>
    </location>
</feature>
<keyword evidence="2" id="KW-1015">Disulfide bond</keyword>
<evidence type="ECO:0000256" key="4">
    <source>
        <dbReference type="SAM" id="MobiDB-lite"/>
    </source>
</evidence>
<evidence type="ECO:0000313" key="6">
    <source>
        <dbReference type="EMBL" id="KAK8735743.1"/>
    </source>
</evidence>
<keyword evidence="7" id="KW-1185">Reference proteome</keyword>
<feature type="region of interest" description="Disordered" evidence="4">
    <location>
        <begin position="563"/>
        <end position="641"/>
    </location>
</feature>
<feature type="coiled-coil region" evidence="3">
    <location>
        <begin position="473"/>
        <end position="500"/>
    </location>
</feature>
<feature type="region of interest" description="Disordered" evidence="4">
    <location>
        <begin position="686"/>
        <end position="764"/>
    </location>
</feature>
<evidence type="ECO:0000256" key="3">
    <source>
        <dbReference type="SAM" id="Coils"/>
    </source>
</evidence>
<protein>
    <recommendedName>
        <fullName evidence="5">EMI domain-containing protein</fullName>
    </recommendedName>
</protein>
<dbReference type="PROSITE" id="PS51041">
    <property type="entry name" value="EMI"/>
    <property type="match status" value="1"/>
</dbReference>
<evidence type="ECO:0000259" key="5">
    <source>
        <dbReference type="PROSITE" id="PS51041"/>
    </source>
</evidence>
<keyword evidence="1" id="KW-0732">Signal</keyword>
<dbReference type="InterPro" id="IPR050149">
    <property type="entry name" value="Collagen_superfamily"/>
</dbReference>
<name>A0AAW0X8M0_CHEQU</name>
<dbReference type="Pfam" id="PF01391">
    <property type="entry name" value="Collagen"/>
    <property type="match status" value="2"/>
</dbReference>
<dbReference type="GO" id="GO:0005615">
    <property type="term" value="C:extracellular space"/>
    <property type="evidence" value="ECO:0007669"/>
    <property type="project" value="TreeGrafter"/>
</dbReference>
<feature type="compositionally biased region" description="Pro residues" evidence="4">
    <location>
        <begin position="190"/>
        <end position="199"/>
    </location>
</feature>
<organism evidence="6 7">
    <name type="scientific">Cherax quadricarinatus</name>
    <name type="common">Australian red claw crayfish</name>
    <dbReference type="NCBI Taxonomy" id="27406"/>
    <lineage>
        <taxon>Eukaryota</taxon>
        <taxon>Metazoa</taxon>
        <taxon>Ecdysozoa</taxon>
        <taxon>Arthropoda</taxon>
        <taxon>Crustacea</taxon>
        <taxon>Multicrustacea</taxon>
        <taxon>Malacostraca</taxon>
        <taxon>Eumalacostraca</taxon>
        <taxon>Eucarida</taxon>
        <taxon>Decapoda</taxon>
        <taxon>Pleocyemata</taxon>
        <taxon>Astacidea</taxon>
        <taxon>Parastacoidea</taxon>
        <taxon>Parastacidae</taxon>
        <taxon>Cherax</taxon>
    </lineage>
</organism>
<keyword evidence="3" id="KW-0175">Coiled coil</keyword>
<feature type="compositionally biased region" description="Low complexity" evidence="4">
    <location>
        <begin position="298"/>
        <end position="320"/>
    </location>
</feature>
<dbReference type="Proteomes" id="UP001445076">
    <property type="component" value="Unassembled WGS sequence"/>
</dbReference>
<dbReference type="GO" id="GO:0031012">
    <property type="term" value="C:extracellular matrix"/>
    <property type="evidence" value="ECO:0007669"/>
    <property type="project" value="TreeGrafter"/>
</dbReference>
<evidence type="ECO:0000313" key="7">
    <source>
        <dbReference type="Proteomes" id="UP001445076"/>
    </source>
</evidence>
<feature type="compositionally biased region" description="Pro residues" evidence="4">
    <location>
        <begin position="364"/>
        <end position="383"/>
    </location>
</feature>
<feature type="compositionally biased region" description="Low complexity" evidence="4">
    <location>
        <begin position="272"/>
        <end position="281"/>
    </location>
</feature>
<dbReference type="PANTHER" id="PTHR24023:SF1082">
    <property type="entry name" value="COLLAGEN TRIPLE HELIX REPEAT"/>
    <property type="match status" value="1"/>
</dbReference>
<dbReference type="AlphaFoldDB" id="A0AAW0X8M0"/>
<feature type="region of interest" description="Disordered" evidence="4">
    <location>
        <begin position="84"/>
        <end position="389"/>
    </location>
</feature>
<dbReference type="EMBL" id="JARKIK010000046">
    <property type="protein sequence ID" value="KAK8735743.1"/>
    <property type="molecule type" value="Genomic_DNA"/>
</dbReference>
<accession>A0AAW0X8M0</accession>
<feature type="region of interest" description="Disordered" evidence="4">
    <location>
        <begin position="407"/>
        <end position="469"/>
    </location>
</feature>
<dbReference type="InterPro" id="IPR008160">
    <property type="entry name" value="Collagen"/>
</dbReference>
<dbReference type="PANTHER" id="PTHR24023">
    <property type="entry name" value="COLLAGEN ALPHA"/>
    <property type="match status" value="1"/>
</dbReference>
<feature type="compositionally biased region" description="Pro residues" evidence="4">
    <location>
        <begin position="425"/>
        <end position="437"/>
    </location>
</feature>
<gene>
    <name evidence="6" type="ORF">OTU49_005297</name>
</gene>
<dbReference type="InterPro" id="IPR011489">
    <property type="entry name" value="EMI_domain"/>
</dbReference>
<reference evidence="6 7" key="1">
    <citation type="journal article" date="2024" name="BMC Genomics">
        <title>Genome assembly of redclaw crayfish (Cherax quadricarinatus) provides insights into its immune adaptation and hypoxia tolerance.</title>
        <authorList>
            <person name="Liu Z."/>
            <person name="Zheng J."/>
            <person name="Li H."/>
            <person name="Fang K."/>
            <person name="Wang S."/>
            <person name="He J."/>
            <person name="Zhou D."/>
            <person name="Weng S."/>
            <person name="Chi M."/>
            <person name="Gu Z."/>
            <person name="He J."/>
            <person name="Li F."/>
            <person name="Wang M."/>
        </authorList>
    </citation>
    <scope>NUCLEOTIDE SEQUENCE [LARGE SCALE GENOMIC DNA]</scope>
    <source>
        <strain evidence="6">ZL_2023a</strain>
    </source>
</reference>
<feature type="compositionally biased region" description="Basic residues" evidence="4">
    <location>
        <begin position="116"/>
        <end position="128"/>
    </location>
</feature>
<evidence type="ECO:0000256" key="2">
    <source>
        <dbReference type="ARBA" id="ARBA00023157"/>
    </source>
</evidence>